<dbReference type="Proteomes" id="UP001176429">
    <property type="component" value="Unassembled WGS sequence"/>
</dbReference>
<dbReference type="Gene3D" id="2.60.40.1930">
    <property type="match status" value="1"/>
</dbReference>
<proteinExistence type="predicted"/>
<name>A0ABT9BA09_9BACT</name>
<evidence type="ECO:0000313" key="1">
    <source>
        <dbReference type="EMBL" id="MDO7875100.1"/>
    </source>
</evidence>
<evidence type="ECO:0000313" key="2">
    <source>
        <dbReference type="Proteomes" id="UP001176429"/>
    </source>
</evidence>
<protein>
    <recommendedName>
        <fullName evidence="3">Macroglobulin domain-containing protein</fullName>
    </recommendedName>
</protein>
<organism evidence="1 2">
    <name type="scientific">Hymenobacter aranciens</name>
    <dbReference type="NCBI Taxonomy" id="3063996"/>
    <lineage>
        <taxon>Bacteria</taxon>
        <taxon>Pseudomonadati</taxon>
        <taxon>Bacteroidota</taxon>
        <taxon>Cytophagia</taxon>
        <taxon>Cytophagales</taxon>
        <taxon>Hymenobacteraceae</taxon>
        <taxon>Hymenobacter</taxon>
    </lineage>
</organism>
<dbReference type="RefSeq" id="WP_305006419.1">
    <property type="nucleotide sequence ID" value="NZ_JAUQSY010000006.1"/>
</dbReference>
<gene>
    <name evidence="1" type="ORF">Q5H93_10190</name>
</gene>
<accession>A0ABT9BA09</accession>
<comment type="caution">
    <text evidence="1">The sequence shown here is derived from an EMBL/GenBank/DDBJ whole genome shotgun (WGS) entry which is preliminary data.</text>
</comment>
<sequence>MLLTLPAHAQLDSLGGLTGKFSRYQRAALPEKLFLHLDRPVYSVGETMWFKVYAVDGTYSKPLPLSTVAYVEVLNAERQPVLQATVALRQATGHGSFQLPGGLASGSYTVRAYTSWMQNFGPEYFFQTTVSILNGFAASAPVPTADSAAVDVQFFAEGGTLVRGLRNRVAFKVTGRHGRGLAASGRILDRQGQVVGTCQTLRFGMGSFELRPVTDGPYSALITLADKRIVRQVLPPVAEQGYVLRLESTSPSQLTLHVESTNNQSETLALLVHARQQIAVATQALLQGGRASFVIDKARLLPGIVHFTVFDSRQQPLAERLYFQRPAAADFLTAHPDKSQYGSREKVAVQLTTTAPAVNLSIAVYRLDSLNTAPSPGIAAYLNLSADLRGFVENPDYYLNTSDPAAEAATDNLMLTQGWSRFRWAEVQAAYPPAFAHLPELNGPTIRVQLTQAGTDQPRPGLTAYLSSPSRLIRLTNGLSDANGIVRFELPELAGERDLILQADLRQDSTCQLRLLSPFSPRYAQVPMPALGLAARWQADYARRHFQAQVQQAYAAPAALSTPKALADSTAFYGLADETYLLDKYTRFKVMEEVLREYVPGVMVRIRKDGFRLMVLNKLTKIPFEESPLVLMDGVPVFDINKLMAVNPLKIRKLEVVDGRYFHGHTVYPGIISFSTYKGDLEGFPLSAHALLQQYEGVQEQREFYAPRYETALEKQSRRPDLRNLLYWNPEFTLPATAPHTLEFYTGDQAGRYQAVIQGLTADGQATSQSFIFEVKTPL</sequence>
<evidence type="ECO:0008006" key="3">
    <source>
        <dbReference type="Google" id="ProtNLM"/>
    </source>
</evidence>
<keyword evidence="2" id="KW-1185">Reference proteome</keyword>
<reference evidence="1" key="1">
    <citation type="submission" date="2023-07" db="EMBL/GenBank/DDBJ databases">
        <authorList>
            <person name="Kim M.K."/>
        </authorList>
    </citation>
    <scope>NUCLEOTIDE SEQUENCE</scope>
    <source>
        <strain evidence="1">ASUV-10-1</strain>
    </source>
</reference>
<dbReference type="EMBL" id="JAUQSY010000006">
    <property type="protein sequence ID" value="MDO7875100.1"/>
    <property type="molecule type" value="Genomic_DNA"/>
</dbReference>